<dbReference type="AlphaFoldDB" id="A0A6N1VC14"/>
<dbReference type="Gene3D" id="3.40.50.720">
    <property type="entry name" value="NAD(P)-binding Rossmann-like Domain"/>
    <property type="match status" value="1"/>
</dbReference>
<dbReference type="EMBL" id="CP054836">
    <property type="protein sequence ID" value="QKV17055.1"/>
    <property type="molecule type" value="Genomic_DNA"/>
</dbReference>
<accession>A0A6N1VC14</accession>
<evidence type="ECO:0000313" key="3">
    <source>
        <dbReference type="EMBL" id="QKV17055.1"/>
    </source>
</evidence>
<evidence type="ECO:0000259" key="1">
    <source>
        <dbReference type="Pfam" id="PF01408"/>
    </source>
</evidence>
<protein>
    <submittedName>
        <fullName evidence="3">Gfo/Idh/MocA family oxidoreductase</fullName>
    </submittedName>
</protein>
<feature type="domain" description="GFO/IDH/MocA-like oxidoreductase" evidence="2">
    <location>
        <begin position="130"/>
        <end position="238"/>
    </location>
</feature>
<proteinExistence type="predicted"/>
<dbReference type="KEGG" id="orm:HTY61_00515"/>
<dbReference type="SUPFAM" id="SSF51735">
    <property type="entry name" value="NAD(P)-binding Rossmann-fold domains"/>
    <property type="match status" value="1"/>
</dbReference>
<dbReference type="SUPFAM" id="SSF55347">
    <property type="entry name" value="Glyceraldehyde-3-phosphate dehydrogenase-like, C-terminal domain"/>
    <property type="match status" value="1"/>
</dbReference>
<dbReference type="InterPro" id="IPR051450">
    <property type="entry name" value="Gfo/Idh/MocA_Oxidoreductases"/>
</dbReference>
<sequence length="318" mass="34752">MPSKNGPRLAVIGCGYWGANHVRTLGEMGALHSVSDIHLDRAEMLAQPFGARACKPDEIFADNDVDAVVLALPAHVHAEYALRAIADGKHVFVEKPLSLSSTDGAKVVEEAATAGRVLMTGHILRYHNAFVALAERIAAGDLGEIRYVQSHRLGFGKFHARFDALWDLAPHDLSLMLTLAGGEPERVRGVHRGVSIGTTDIAHVHLDFAGGMGAHVHVSRHSPYRERRFTVIGSEGMAVWDDLEDWPRKLALYRHSIDPKGTNWDFSLSEPEYVPLEPNMALTDELAHFIDCIESGKTPLTDGRQGVAVLRILEEAGS</sequence>
<dbReference type="InterPro" id="IPR055170">
    <property type="entry name" value="GFO_IDH_MocA-like_dom"/>
</dbReference>
<organism evidence="3 4">
    <name type="scientific">Oricola thermophila</name>
    <dbReference type="NCBI Taxonomy" id="2742145"/>
    <lineage>
        <taxon>Bacteria</taxon>
        <taxon>Pseudomonadati</taxon>
        <taxon>Pseudomonadota</taxon>
        <taxon>Alphaproteobacteria</taxon>
        <taxon>Hyphomicrobiales</taxon>
        <taxon>Ahrensiaceae</taxon>
        <taxon>Oricola</taxon>
    </lineage>
</organism>
<keyword evidence="4" id="KW-1185">Reference proteome</keyword>
<reference evidence="3 4" key="1">
    <citation type="submission" date="2020-06" db="EMBL/GenBank/DDBJ databases">
        <title>Oricola thermophila sp. nov. isolated from a tidal sediments.</title>
        <authorList>
            <person name="Kwon K.K."/>
            <person name="Yang S.-H."/>
            <person name="Park M.-J."/>
        </authorList>
    </citation>
    <scope>NUCLEOTIDE SEQUENCE [LARGE SCALE GENOMIC DNA]</scope>
    <source>
        <strain evidence="3 4">MEBiC13590</strain>
    </source>
</reference>
<dbReference type="Pfam" id="PF01408">
    <property type="entry name" value="GFO_IDH_MocA"/>
    <property type="match status" value="1"/>
</dbReference>
<evidence type="ECO:0000259" key="2">
    <source>
        <dbReference type="Pfam" id="PF22725"/>
    </source>
</evidence>
<name>A0A6N1VC14_9HYPH</name>
<dbReference type="PANTHER" id="PTHR43377:SF6">
    <property type="entry name" value="GFO_IDH_MOCA-LIKE OXIDOREDUCTASE N-TERMINAL DOMAIN-CONTAINING PROTEIN"/>
    <property type="match status" value="1"/>
</dbReference>
<dbReference type="Pfam" id="PF22725">
    <property type="entry name" value="GFO_IDH_MocA_C3"/>
    <property type="match status" value="1"/>
</dbReference>
<dbReference type="Proteomes" id="UP000509367">
    <property type="component" value="Chromosome"/>
</dbReference>
<feature type="domain" description="Gfo/Idh/MocA-like oxidoreductase N-terminal" evidence="1">
    <location>
        <begin position="8"/>
        <end position="122"/>
    </location>
</feature>
<dbReference type="InterPro" id="IPR036291">
    <property type="entry name" value="NAD(P)-bd_dom_sf"/>
</dbReference>
<dbReference type="InterPro" id="IPR000683">
    <property type="entry name" value="Gfo/Idh/MocA-like_OxRdtase_N"/>
</dbReference>
<dbReference type="RefSeq" id="WP_175274951.1">
    <property type="nucleotide sequence ID" value="NZ_CP054836.1"/>
</dbReference>
<dbReference type="Gene3D" id="3.30.360.10">
    <property type="entry name" value="Dihydrodipicolinate Reductase, domain 2"/>
    <property type="match status" value="1"/>
</dbReference>
<dbReference type="GO" id="GO:0000166">
    <property type="term" value="F:nucleotide binding"/>
    <property type="evidence" value="ECO:0007669"/>
    <property type="project" value="InterPro"/>
</dbReference>
<gene>
    <name evidence="3" type="ORF">HTY61_00515</name>
</gene>
<evidence type="ECO:0000313" key="4">
    <source>
        <dbReference type="Proteomes" id="UP000509367"/>
    </source>
</evidence>
<dbReference type="PANTHER" id="PTHR43377">
    <property type="entry name" value="BILIVERDIN REDUCTASE A"/>
    <property type="match status" value="1"/>
</dbReference>